<dbReference type="PANTHER" id="PTHR33204:SF18">
    <property type="entry name" value="TRANSCRIPTIONAL REGULATORY PROTEIN"/>
    <property type="match status" value="1"/>
</dbReference>
<evidence type="ECO:0000256" key="2">
    <source>
        <dbReference type="ARBA" id="ARBA00023125"/>
    </source>
</evidence>
<dbReference type="InterPro" id="IPR002577">
    <property type="entry name" value="HTH_HxlR"/>
</dbReference>
<evidence type="ECO:0000256" key="3">
    <source>
        <dbReference type="ARBA" id="ARBA00023163"/>
    </source>
</evidence>
<comment type="caution">
    <text evidence="5">The sequence shown here is derived from an EMBL/GenBank/DDBJ whole genome shotgun (WGS) entry which is preliminary data.</text>
</comment>
<dbReference type="InterPro" id="IPR036388">
    <property type="entry name" value="WH-like_DNA-bd_sf"/>
</dbReference>
<keyword evidence="6" id="KW-1185">Reference proteome</keyword>
<dbReference type="Pfam" id="PF01638">
    <property type="entry name" value="HxlR"/>
    <property type="match status" value="1"/>
</dbReference>
<keyword evidence="2 5" id="KW-0238">DNA-binding</keyword>
<dbReference type="GO" id="GO:0003677">
    <property type="term" value="F:DNA binding"/>
    <property type="evidence" value="ECO:0007669"/>
    <property type="project" value="UniProtKB-KW"/>
</dbReference>
<evidence type="ECO:0000313" key="5">
    <source>
        <dbReference type="EMBL" id="REH53789.1"/>
    </source>
</evidence>
<dbReference type="AlphaFoldDB" id="A0A3E0I4Z9"/>
<dbReference type="PROSITE" id="PS51118">
    <property type="entry name" value="HTH_HXLR"/>
    <property type="match status" value="1"/>
</dbReference>
<evidence type="ECO:0000259" key="4">
    <source>
        <dbReference type="PROSITE" id="PS51118"/>
    </source>
</evidence>
<accession>A0A3E0I4Z9</accession>
<dbReference type="Gene3D" id="1.10.10.10">
    <property type="entry name" value="Winged helix-like DNA-binding domain superfamily/Winged helix DNA-binding domain"/>
    <property type="match status" value="1"/>
</dbReference>
<gene>
    <name evidence="5" type="ORF">BCF44_10210</name>
</gene>
<proteinExistence type="predicted"/>
<evidence type="ECO:0000256" key="1">
    <source>
        <dbReference type="ARBA" id="ARBA00023015"/>
    </source>
</evidence>
<dbReference type="RefSeq" id="WP_116172924.1">
    <property type="nucleotide sequence ID" value="NZ_CP144375.1"/>
</dbReference>
<protein>
    <submittedName>
        <fullName evidence="5">DNA-binding HxlR family transcriptional regulator</fullName>
    </submittedName>
</protein>
<reference evidence="5 6" key="1">
    <citation type="submission" date="2018-08" db="EMBL/GenBank/DDBJ databases">
        <title>Genomic Encyclopedia of Archaeal and Bacterial Type Strains, Phase II (KMG-II): from individual species to whole genera.</title>
        <authorList>
            <person name="Goeker M."/>
        </authorList>
    </citation>
    <scope>NUCLEOTIDE SEQUENCE [LARGE SCALE GENOMIC DNA]</scope>
    <source>
        <strain evidence="5 6">DSM 45791</strain>
    </source>
</reference>
<keyword evidence="3" id="KW-0804">Transcription</keyword>
<dbReference type="EMBL" id="QUNO01000002">
    <property type="protein sequence ID" value="REH53789.1"/>
    <property type="molecule type" value="Genomic_DNA"/>
</dbReference>
<name>A0A3E0I4Z9_9PSEU</name>
<dbReference type="PANTHER" id="PTHR33204">
    <property type="entry name" value="TRANSCRIPTIONAL REGULATOR, MARR FAMILY"/>
    <property type="match status" value="1"/>
</dbReference>
<organism evidence="5 6">
    <name type="scientific">Kutzneria buriramensis</name>
    <dbReference type="NCBI Taxonomy" id="1045776"/>
    <lineage>
        <taxon>Bacteria</taxon>
        <taxon>Bacillati</taxon>
        <taxon>Actinomycetota</taxon>
        <taxon>Actinomycetes</taxon>
        <taxon>Pseudonocardiales</taxon>
        <taxon>Pseudonocardiaceae</taxon>
        <taxon>Kutzneria</taxon>
    </lineage>
</organism>
<feature type="domain" description="HTH hxlR-type" evidence="4">
    <location>
        <begin position="12"/>
        <end position="107"/>
    </location>
</feature>
<evidence type="ECO:0000313" key="6">
    <source>
        <dbReference type="Proteomes" id="UP000256269"/>
    </source>
</evidence>
<dbReference type="SUPFAM" id="SSF46785">
    <property type="entry name" value="Winged helix' DNA-binding domain"/>
    <property type="match status" value="1"/>
</dbReference>
<sequence length="173" mass="19144">MATVRDYSVEHCSLARTLEIVGERWTLLIVRDAFYGVQRFADFVAHLRIPRAILSERLSLLVESGVLAKEPGPGRREHYTLTDKGIALWPALRTLIAWGDQFYAPNGPRRYFLHADDNGEVDQAGTCLECGKLLSARDYAAVPGPAARPPGPDADVVTRTLARPHRLLDPITG</sequence>
<dbReference type="InterPro" id="IPR036390">
    <property type="entry name" value="WH_DNA-bd_sf"/>
</dbReference>
<keyword evidence="1" id="KW-0805">Transcription regulation</keyword>
<dbReference type="OrthoDB" id="5181972at2"/>
<dbReference type="Proteomes" id="UP000256269">
    <property type="component" value="Unassembled WGS sequence"/>
</dbReference>